<evidence type="ECO:0000313" key="2">
    <source>
        <dbReference type="EMBL" id="HAS6678634.1"/>
    </source>
</evidence>
<evidence type="ECO:0000313" key="3">
    <source>
        <dbReference type="EMBL" id="HAS6680530.1"/>
    </source>
</evidence>
<dbReference type="EMBL" id="DACQKT010000082">
    <property type="protein sequence ID" value="HAS6680530.1"/>
    <property type="molecule type" value="Genomic_DNA"/>
</dbReference>
<organism evidence="2">
    <name type="scientific">Vibrio parahaemolyticus</name>
    <dbReference type="NCBI Taxonomy" id="670"/>
    <lineage>
        <taxon>Bacteria</taxon>
        <taxon>Pseudomonadati</taxon>
        <taxon>Pseudomonadota</taxon>
        <taxon>Gammaproteobacteria</taxon>
        <taxon>Vibrionales</taxon>
        <taxon>Vibrionaceae</taxon>
        <taxon>Vibrio</taxon>
    </lineage>
</organism>
<accession>A0A8H9K120</accession>
<feature type="domain" description="DNA circulation N-terminal" evidence="1">
    <location>
        <begin position="7"/>
        <end position="91"/>
    </location>
</feature>
<dbReference type="InterPro" id="IPR009826">
    <property type="entry name" value="DNA_circ_N"/>
</dbReference>
<dbReference type="EMBL" id="DACQKT010000009">
    <property type="protein sequence ID" value="HAS6678634.1"/>
    <property type="molecule type" value="Genomic_DNA"/>
</dbReference>
<protein>
    <submittedName>
        <fullName evidence="2">Multidrug DMT transporter permease</fullName>
    </submittedName>
</protein>
<name>A0A8H9K120_VIBPH</name>
<dbReference type="AlphaFoldDB" id="A0A8H9K120"/>
<sequence>MAFEDRLTASFRGVTFMLDEAEGDSGRRAIPHAYPKKEIGYTEDNGKVLTAERISGRVIGENYFDELADILDALNKPGPGEFIHPWFGVRKVQIGKVSHRLVNKVDGLATFNFEVFEVGENLFPTAKRDTAKQVQAEADNSQLAANEVFEEAFDITALDGVGDMVDQFFDDLDEFTRGLPSLPEELREWTDRLQRAKDSIGNLLAVPGELAASAMTLLEDVKGVVTDPMRALDVYNNVINRWDGARAELAVTGGLTRNITSEDGFASSVPTVSNPNKEAAIMANAEAFKRLVLNSAVVSKASAMGDADISFNLTDSVESVGSLSGVERNQLLTGPQLKQIGYGIANQLAERASEAVDLGDSAVWRQFRALRKAVLADTRERAELLPKVSLYTPISTVPVSLVAWQRNGDTETRQSIVQRNGLSNPAFILPSDSIEVING</sequence>
<reference evidence="2" key="2">
    <citation type="submission" date="2019-12" db="EMBL/GenBank/DDBJ databases">
        <authorList>
            <consortium name="NCBI Pathogen Detection Project"/>
        </authorList>
    </citation>
    <scope>NUCLEOTIDE SEQUENCE</scope>
    <source>
        <strain evidence="2">1930</strain>
    </source>
</reference>
<evidence type="ECO:0000259" key="1">
    <source>
        <dbReference type="Pfam" id="PF07157"/>
    </source>
</evidence>
<comment type="caution">
    <text evidence="2">The sequence shown here is derived from an EMBL/GenBank/DDBJ whole genome shotgun (WGS) entry which is preliminary data.</text>
</comment>
<reference evidence="2" key="1">
    <citation type="journal article" date="2018" name="Genome Biol.">
        <title>SKESA: strategic k-mer extension for scrupulous assemblies.</title>
        <authorList>
            <person name="Souvorov A."/>
            <person name="Agarwala R."/>
            <person name="Lipman D.J."/>
        </authorList>
    </citation>
    <scope>NUCLEOTIDE SEQUENCE</scope>
    <source>
        <strain evidence="2">1930</strain>
    </source>
</reference>
<proteinExistence type="predicted"/>
<gene>
    <name evidence="2" type="ORF">I7278_17670</name>
    <name evidence="3" type="ORF">I7278_27620</name>
</gene>
<dbReference type="Proteomes" id="UP000856022">
    <property type="component" value="Unassembled WGS sequence"/>
</dbReference>
<dbReference type="Pfam" id="PF07157">
    <property type="entry name" value="DNA_circ_N"/>
    <property type="match status" value="1"/>
</dbReference>